<comment type="similarity">
    <text evidence="2">Belongs to the TrbI/VirB10 family.</text>
</comment>
<dbReference type="RefSeq" id="WP_114641894.1">
    <property type="nucleotide sequence ID" value="NZ_JAACIO010000006.1"/>
</dbReference>
<evidence type="ECO:0000256" key="2">
    <source>
        <dbReference type="ARBA" id="ARBA00010265"/>
    </source>
</evidence>
<dbReference type="InterPro" id="IPR042217">
    <property type="entry name" value="T4SS_VirB10/TrbI"/>
</dbReference>
<dbReference type="Proteomes" id="UP000263486">
    <property type="component" value="Unassembled WGS sequence"/>
</dbReference>
<accession>A0ABX9KIW6</accession>
<dbReference type="Pfam" id="PF03743">
    <property type="entry name" value="TrbI"/>
    <property type="match status" value="1"/>
</dbReference>
<comment type="caution">
    <text evidence="7">The sequence shown here is derived from an EMBL/GenBank/DDBJ whole genome shotgun (WGS) entry which is preliminary data.</text>
</comment>
<keyword evidence="3 6" id="KW-0812">Transmembrane</keyword>
<name>A0ABX9KIW6_9FUSO</name>
<comment type="subcellular location">
    <subcellularLocation>
        <location evidence="1">Membrane</location>
        <topology evidence="1">Single-pass membrane protein</topology>
    </subcellularLocation>
</comment>
<keyword evidence="5 6" id="KW-0472">Membrane</keyword>
<evidence type="ECO:0000313" key="8">
    <source>
        <dbReference type="Proteomes" id="UP000263486"/>
    </source>
</evidence>
<evidence type="ECO:0000256" key="6">
    <source>
        <dbReference type="SAM" id="Phobius"/>
    </source>
</evidence>
<proteinExistence type="inferred from homology"/>
<keyword evidence="8" id="KW-1185">Reference proteome</keyword>
<evidence type="ECO:0000256" key="3">
    <source>
        <dbReference type="ARBA" id="ARBA00022692"/>
    </source>
</evidence>
<feature type="transmembrane region" description="Helical" evidence="6">
    <location>
        <begin position="15"/>
        <end position="33"/>
    </location>
</feature>
<dbReference type="Gene3D" id="2.40.128.260">
    <property type="entry name" value="Type IV secretion system, VirB10/TraB/TrbI"/>
    <property type="match status" value="1"/>
</dbReference>
<protein>
    <recommendedName>
        <fullName evidence="9">Conjugal transfer protein TrbI</fullName>
    </recommendedName>
</protein>
<organism evidence="7 8">
    <name type="scientific">Psychrilyobacter piezotolerans</name>
    <dbReference type="NCBI Taxonomy" id="2293438"/>
    <lineage>
        <taxon>Bacteria</taxon>
        <taxon>Fusobacteriati</taxon>
        <taxon>Fusobacteriota</taxon>
        <taxon>Fusobacteriia</taxon>
        <taxon>Fusobacteriales</taxon>
        <taxon>Fusobacteriaceae</taxon>
        <taxon>Psychrilyobacter</taxon>
    </lineage>
</organism>
<dbReference type="EMBL" id="QUAJ01000007">
    <property type="protein sequence ID" value="REI41898.1"/>
    <property type="molecule type" value="Genomic_DNA"/>
</dbReference>
<evidence type="ECO:0000256" key="5">
    <source>
        <dbReference type="ARBA" id="ARBA00023136"/>
    </source>
</evidence>
<evidence type="ECO:0000256" key="1">
    <source>
        <dbReference type="ARBA" id="ARBA00004167"/>
    </source>
</evidence>
<dbReference type="CDD" id="cd16429">
    <property type="entry name" value="VirB10"/>
    <property type="match status" value="1"/>
</dbReference>
<evidence type="ECO:0008006" key="9">
    <source>
        <dbReference type="Google" id="ProtNLM"/>
    </source>
</evidence>
<evidence type="ECO:0000313" key="7">
    <source>
        <dbReference type="EMBL" id="REI41898.1"/>
    </source>
</evidence>
<dbReference type="InterPro" id="IPR005498">
    <property type="entry name" value="T4SS_VirB10/TraB/TrbI"/>
</dbReference>
<evidence type="ECO:0000256" key="4">
    <source>
        <dbReference type="ARBA" id="ARBA00022989"/>
    </source>
</evidence>
<keyword evidence="4 6" id="KW-1133">Transmembrane helix</keyword>
<sequence>MEKVEIKGVHISKKMVVLTALGVILVFILLLVLKPSKKEVVKVVETQVIEKIEEDIGLPGDYVEQKEWENQGKEIESYEKPPEDGYQNNYEQEVPSYYADQEEQKRLAAIELAKASKIGFMNSGSDYSKKNIKEKKEMDAVNETSLGFYNTNYLKAREELPLKDLEVKQGTIIPSVTISKINSDLPGDVVAQVSENVYDSKTGNYLLIPKGSKLYGSYLSDINFGQERIGVNWDRIIFPNQKSINLIGMAGITSSGEKGLKDKVNNHYGKLLQGIVFSSVLATTTSIVTDDNGSDDDDRSYLSIAGETASLETIKVGNKIVERSLSVDPTIEIRNGMKFNILVNKDIILSEYEL</sequence>
<reference evidence="7 8" key="1">
    <citation type="submission" date="2018-08" db="EMBL/GenBank/DDBJ databases">
        <title>Draft genome sequence of Psychrilyobacter sp. strain SD5 isolated from Black Sea water.</title>
        <authorList>
            <person name="Yadav S."/>
            <person name="Villanueva L."/>
            <person name="Damste J.S.S."/>
        </authorList>
    </citation>
    <scope>NUCLEOTIDE SEQUENCE [LARGE SCALE GENOMIC DNA]</scope>
    <source>
        <strain evidence="7 8">SD5</strain>
    </source>
</reference>
<gene>
    <name evidence="7" type="ORF">DYH56_05650</name>
</gene>